<dbReference type="SUPFAM" id="SSF52833">
    <property type="entry name" value="Thioredoxin-like"/>
    <property type="match status" value="1"/>
</dbReference>
<dbReference type="EMBL" id="JBBXMP010000066">
    <property type="protein sequence ID" value="KAL0064203.1"/>
    <property type="molecule type" value="Genomic_DNA"/>
</dbReference>
<dbReference type="Gene3D" id="3.40.30.10">
    <property type="entry name" value="Glutaredoxin"/>
    <property type="match status" value="1"/>
</dbReference>
<comment type="caution">
    <text evidence="2">The sequence shown here is derived from an EMBL/GenBank/DDBJ whole genome shotgun (WGS) entry which is preliminary data.</text>
</comment>
<proteinExistence type="predicted"/>
<dbReference type="PANTHER" id="PTHR43968">
    <property type="match status" value="1"/>
</dbReference>
<dbReference type="PANTHER" id="PTHR43968:SF6">
    <property type="entry name" value="GLUTATHIONE S-TRANSFERASE OMEGA"/>
    <property type="match status" value="1"/>
</dbReference>
<sequence>MITLYDIGPANLAKSMGMSPFVRAIRFALNFKGIPYTAVEISMAEVESTAKSIGAIPSMNYADGSPKYTVPMIHDSTTGKVVSDSFRIAEYLDEAYPNTPRIIPPGTRMLQSSFCTSFLMNFIPLLPIIRPVTAANFLPPEVAASMKAAFGESAVKVTLSAEEQAEIWNKFVQGFRLMAQGYENRTSDDSPFVMGGTNPTFADIFMTGFLWWIKLTLGDTQGWQEIAALGDGKFDRLLEETLVHCANK</sequence>
<evidence type="ECO:0000313" key="3">
    <source>
        <dbReference type="Proteomes" id="UP001437256"/>
    </source>
</evidence>
<dbReference type="Pfam" id="PF13409">
    <property type="entry name" value="GST_N_2"/>
    <property type="match status" value="1"/>
</dbReference>
<dbReference type="Proteomes" id="UP001437256">
    <property type="component" value="Unassembled WGS sequence"/>
</dbReference>
<dbReference type="Pfam" id="PF22041">
    <property type="entry name" value="GST_C_7"/>
    <property type="match status" value="1"/>
</dbReference>
<keyword evidence="3" id="KW-1185">Reference proteome</keyword>
<dbReference type="PROSITE" id="PS50404">
    <property type="entry name" value="GST_NTER"/>
    <property type="match status" value="1"/>
</dbReference>
<gene>
    <name evidence="2" type="ORF">AAF712_008925</name>
</gene>
<dbReference type="InterPro" id="IPR004045">
    <property type="entry name" value="Glutathione_S-Trfase_N"/>
</dbReference>
<protein>
    <recommendedName>
        <fullName evidence="1">GST N-terminal domain-containing protein</fullName>
    </recommendedName>
</protein>
<evidence type="ECO:0000313" key="2">
    <source>
        <dbReference type="EMBL" id="KAL0064203.1"/>
    </source>
</evidence>
<feature type="domain" description="GST N-terminal" evidence="1">
    <location>
        <begin position="9"/>
        <end position="100"/>
    </location>
</feature>
<dbReference type="InterPro" id="IPR054416">
    <property type="entry name" value="GST_UstS-like_C"/>
</dbReference>
<organism evidence="2 3">
    <name type="scientific">Marasmius tenuissimus</name>
    <dbReference type="NCBI Taxonomy" id="585030"/>
    <lineage>
        <taxon>Eukaryota</taxon>
        <taxon>Fungi</taxon>
        <taxon>Dikarya</taxon>
        <taxon>Basidiomycota</taxon>
        <taxon>Agaricomycotina</taxon>
        <taxon>Agaricomycetes</taxon>
        <taxon>Agaricomycetidae</taxon>
        <taxon>Agaricales</taxon>
        <taxon>Marasmiineae</taxon>
        <taxon>Marasmiaceae</taxon>
        <taxon>Marasmius</taxon>
    </lineage>
</organism>
<accession>A0ABR2ZTV9</accession>
<evidence type="ECO:0000259" key="1">
    <source>
        <dbReference type="PROSITE" id="PS50404"/>
    </source>
</evidence>
<dbReference type="Gene3D" id="1.20.1050.10">
    <property type="match status" value="1"/>
</dbReference>
<dbReference type="InterPro" id="IPR036249">
    <property type="entry name" value="Thioredoxin-like_sf"/>
</dbReference>
<reference evidence="2 3" key="1">
    <citation type="submission" date="2024-05" db="EMBL/GenBank/DDBJ databases">
        <title>A draft genome resource for the thread blight pathogen Marasmius tenuissimus strain MS-2.</title>
        <authorList>
            <person name="Yulfo-Soto G.E."/>
            <person name="Baruah I.K."/>
            <person name="Amoako-Attah I."/>
            <person name="Bukari Y."/>
            <person name="Meinhardt L.W."/>
            <person name="Bailey B.A."/>
            <person name="Cohen S.P."/>
        </authorList>
    </citation>
    <scope>NUCLEOTIDE SEQUENCE [LARGE SCALE GENOMIC DNA]</scope>
    <source>
        <strain evidence="2 3">MS-2</strain>
    </source>
</reference>
<name>A0ABR2ZTV9_9AGAR</name>
<dbReference type="InterPro" id="IPR050983">
    <property type="entry name" value="GST_Omega/HSP26"/>
</dbReference>